<dbReference type="OrthoDB" id="356563at2"/>
<feature type="transmembrane region" description="Helical" evidence="6">
    <location>
        <begin position="437"/>
        <end position="456"/>
    </location>
</feature>
<accession>A0A1I1DHX4</accession>
<evidence type="ECO:0000256" key="2">
    <source>
        <dbReference type="ARBA" id="ARBA00022475"/>
    </source>
</evidence>
<keyword evidence="2" id="KW-1003">Cell membrane</keyword>
<evidence type="ECO:0000256" key="6">
    <source>
        <dbReference type="SAM" id="Phobius"/>
    </source>
</evidence>
<keyword evidence="8" id="KW-1185">Reference proteome</keyword>
<keyword evidence="4 6" id="KW-1133">Transmembrane helix</keyword>
<organism evidence="7 8">
    <name type="scientific">Brevinema andersonii</name>
    <dbReference type="NCBI Taxonomy" id="34097"/>
    <lineage>
        <taxon>Bacteria</taxon>
        <taxon>Pseudomonadati</taxon>
        <taxon>Spirochaetota</taxon>
        <taxon>Spirochaetia</taxon>
        <taxon>Brevinematales</taxon>
        <taxon>Brevinemataceae</taxon>
        <taxon>Brevinema</taxon>
    </lineage>
</organism>
<dbReference type="RefSeq" id="WP_092318273.1">
    <property type="nucleotide sequence ID" value="NZ_FOKY01000002.1"/>
</dbReference>
<dbReference type="PANTHER" id="PTHR33529">
    <property type="entry name" value="SLR0882 PROTEIN-RELATED"/>
    <property type="match status" value="1"/>
</dbReference>
<feature type="transmembrane region" description="Helical" evidence="6">
    <location>
        <begin position="70"/>
        <end position="92"/>
    </location>
</feature>
<feature type="transmembrane region" description="Helical" evidence="6">
    <location>
        <begin position="30"/>
        <end position="50"/>
    </location>
</feature>
<gene>
    <name evidence="7" type="ORF">SAMN02745150_00511</name>
</gene>
<evidence type="ECO:0000256" key="5">
    <source>
        <dbReference type="ARBA" id="ARBA00023136"/>
    </source>
</evidence>
<reference evidence="8" key="1">
    <citation type="submission" date="2016-10" db="EMBL/GenBank/DDBJ databases">
        <authorList>
            <person name="Varghese N."/>
            <person name="Submissions S."/>
        </authorList>
    </citation>
    <scope>NUCLEOTIDE SEQUENCE [LARGE SCALE GENOMIC DNA]</scope>
    <source>
        <strain evidence="8">ATCC 43811</strain>
    </source>
</reference>
<evidence type="ECO:0000256" key="3">
    <source>
        <dbReference type="ARBA" id="ARBA00022692"/>
    </source>
</evidence>
<keyword evidence="3 6" id="KW-0812">Transmembrane</keyword>
<dbReference type="GO" id="GO:0015920">
    <property type="term" value="P:lipopolysaccharide transport"/>
    <property type="evidence" value="ECO:0007669"/>
    <property type="project" value="TreeGrafter"/>
</dbReference>
<feature type="transmembrane region" description="Helical" evidence="6">
    <location>
        <begin position="491"/>
        <end position="512"/>
    </location>
</feature>
<name>A0A1I1DHX4_BREAD</name>
<dbReference type="PANTHER" id="PTHR33529:SF6">
    <property type="entry name" value="YJGP_YJGQ FAMILY PERMEASE"/>
    <property type="match status" value="1"/>
</dbReference>
<evidence type="ECO:0000256" key="4">
    <source>
        <dbReference type="ARBA" id="ARBA00022989"/>
    </source>
</evidence>
<dbReference type="GO" id="GO:0043190">
    <property type="term" value="C:ATP-binding cassette (ABC) transporter complex"/>
    <property type="evidence" value="ECO:0007669"/>
    <property type="project" value="TreeGrafter"/>
</dbReference>
<dbReference type="Proteomes" id="UP000240042">
    <property type="component" value="Unassembled WGS sequence"/>
</dbReference>
<comment type="subcellular location">
    <subcellularLocation>
        <location evidence="1">Cell membrane</location>
        <topology evidence="1">Multi-pass membrane protein</topology>
    </subcellularLocation>
</comment>
<dbReference type="Pfam" id="PF03739">
    <property type="entry name" value="LptF_LptG"/>
    <property type="match status" value="2"/>
</dbReference>
<sequence length="518" mass="59516">MIINFIKHFLYTNFYTVLDRYFYTQLFSNYLIGLSFFSSITMINELYYIMRYYFEQNVPLQQVLSMMGALIPFLVSFSVPFAVLPAYLLLFGKLSQDSEIVSMRACGISHFRIMWPGTVFGIMTMLISYNFKNYVEAPSNAYFLQLKAKILAQKPVVQLLDNVFLNIGDVQISFESNSSVVGGDDILHTVYAVDVKNRRTIRAKQARIYVNPDNPEHYIMRFLEGDMNQLTISNVETFVNPDANTIPEASMEEEIPHTPIIIEAPLDIGKELADPLPERIDGVIQEPLSAKTLETNAPQQTIIQKKEEFYLSSFGAMSMNNYVWLPGDGYFRGPETLSYRELKNSIETLPQNIQHKKEFETAKTNKIVIDKLAFYVRWLPFLFDFYAEDPEDKLQTQRFIAMQKNRIFTEKQNMNSRYLAARAKLPNIDQMRLYEKFMFPVSAFVFAVLCLPLGMFSARSGRGEGLSLSLVVVLIFYGLKSGAENMITRNILTPGTIWMPTVLFGIVALIVYTRKILE</sequence>
<dbReference type="EMBL" id="FOKY01000002">
    <property type="protein sequence ID" value="SFB73982.1"/>
    <property type="molecule type" value="Genomic_DNA"/>
</dbReference>
<dbReference type="STRING" id="34097.SAMN02745150_00511"/>
<evidence type="ECO:0000313" key="8">
    <source>
        <dbReference type="Proteomes" id="UP000240042"/>
    </source>
</evidence>
<dbReference type="AlphaFoldDB" id="A0A1I1DHX4"/>
<protein>
    <submittedName>
        <fullName evidence="7">Predicted permease YjgP/YjgQ family protein</fullName>
    </submittedName>
</protein>
<feature type="transmembrane region" description="Helical" evidence="6">
    <location>
        <begin position="463"/>
        <end position="479"/>
    </location>
</feature>
<evidence type="ECO:0000313" key="7">
    <source>
        <dbReference type="EMBL" id="SFB73982.1"/>
    </source>
</evidence>
<dbReference type="InterPro" id="IPR005495">
    <property type="entry name" value="LptG/LptF_permease"/>
</dbReference>
<evidence type="ECO:0000256" key="1">
    <source>
        <dbReference type="ARBA" id="ARBA00004651"/>
    </source>
</evidence>
<feature type="transmembrane region" description="Helical" evidence="6">
    <location>
        <begin position="113"/>
        <end position="131"/>
    </location>
</feature>
<proteinExistence type="predicted"/>
<keyword evidence="5 6" id="KW-0472">Membrane</keyword>